<dbReference type="Proteomes" id="UP000000702">
    <property type="component" value="Unassembled WGS sequence"/>
</dbReference>
<comment type="caution">
    <text evidence="2">The sequence shown here is derived from an EMBL/GenBank/DDBJ whole genome shotgun (WGS) entry which is preliminary data.</text>
</comment>
<dbReference type="EMBL" id="CAEQ01000651">
    <property type="protein sequence ID" value="CCD12280.1"/>
    <property type="molecule type" value="Genomic_DNA"/>
</dbReference>
<gene>
    <name evidence="2" type="ORF">TCIL3000_0_31770</name>
</gene>
<organism evidence="2 3">
    <name type="scientific">Trypanosoma congolense (strain IL3000)</name>
    <dbReference type="NCBI Taxonomy" id="1068625"/>
    <lineage>
        <taxon>Eukaryota</taxon>
        <taxon>Discoba</taxon>
        <taxon>Euglenozoa</taxon>
        <taxon>Kinetoplastea</taxon>
        <taxon>Metakinetoplastina</taxon>
        <taxon>Trypanosomatida</taxon>
        <taxon>Trypanosomatidae</taxon>
        <taxon>Trypanosoma</taxon>
        <taxon>Nannomonas</taxon>
    </lineage>
</organism>
<name>F9W533_TRYCI</name>
<proteinExistence type="predicted"/>
<accession>F9W533</accession>
<evidence type="ECO:0000313" key="3">
    <source>
        <dbReference type="Proteomes" id="UP000000702"/>
    </source>
</evidence>
<protein>
    <submittedName>
        <fullName evidence="2">Uncharacterized protein</fullName>
    </submittedName>
</protein>
<reference evidence="2 3" key="2">
    <citation type="journal article" date="2012" name="Proc. Natl. Acad. Sci. U.S.A.">
        <title>Antigenic diversity is generated by distinct evolutionary mechanisms in African trypanosome species.</title>
        <authorList>
            <person name="Jackson A.P."/>
            <person name="Berry A."/>
            <person name="Aslett M."/>
            <person name="Allison H.C."/>
            <person name="Burton P."/>
            <person name="Vavrova-Anderson J."/>
            <person name="Brown R."/>
            <person name="Browne H."/>
            <person name="Corton N."/>
            <person name="Hauser H."/>
            <person name="Gamble J."/>
            <person name="Gilderthorp R."/>
            <person name="Marcello L."/>
            <person name="McQuillan J."/>
            <person name="Otto T.D."/>
            <person name="Quail M.A."/>
            <person name="Sanders M.J."/>
            <person name="van Tonder A."/>
            <person name="Ginger M.L."/>
            <person name="Field M.C."/>
            <person name="Barry J.D."/>
            <person name="Hertz-Fowler C."/>
            <person name="Berriman M."/>
        </authorList>
    </citation>
    <scope>NUCLEOTIDE SEQUENCE [LARGE SCALE GENOMIC DNA]</scope>
    <source>
        <strain evidence="2 3">IL3000</strain>
    </source>
</reference>
<feature type="region of interest" description="Disordered" evidence="1">
    <location>
        <begin position="43"/>
        <end position="79"/>
    </location>
</feature>
<dbReference type="AlphaFoldDB" id="F9W533"/>
<evidence type="ECO:0000313" key="2">
    <source>
        <dbReference type="EMBL" id="CCD12280.1"/>
    </source>
</evidence>
<reference evidence="3" key="1">
    <citation type="submission" date="2011-07" db="EMBL/GenBank/DDBJ databases">
        <title>Divergent evolution of antigenic variation in African trypanosomes.</title>
        <authorList>
            <person name="Jackson A.P."/>
            <person name="Berry A."/>
            <person name="Allison H.C."/>
            <person name="Burton P."/>
            <person name="Anderson J."/>
            <person name="Aslett M."/>
            <person name="Brown R."/>
            <person name="Corton N."/>
            <person name="Harris D."/>
            <person name="Hauser H."/>
            <person name="Gamble J."/>
            <person name="Gilderthorp R."/>
            <person name="McQuillan J."/>
            <person name="Quail M.A."/>
            <person name="Sanders M."/>
            <person name="Van Tonder A."/>
            <person name="Ginger M.L."/>
            <person name="Donelson J.E."/>
            <person name="Field M.C."/>
            <person name="Barry J.D."/>
            <person name="Berriman M."/>
            <person name="Hertz-Fowler C."/>
        </authorList>
    </citation>
    <scope>NUCLEOTIDE SEQUENCE [LARGE SCALE GENOMIC DNA]</scope>
    <source>
        <strain evidence="3">IL3000</strain>
    </source>
</reference>
<evidence type="ECO:0000256" key="1">
    <source>
        <dbReference type="SAM" id="MobiDB-lite"/>
    </source>
</evidence>
<feature type="compositionally biased region" description="Basic residues" evidence="1">
    <location>
        <begin position="61"/>
        <end position="79"/>
    </location>
</feature>
<sequence length="103" mass="11480">MAEKCQPEKLLTSGCGAHPTYPSHAVHVCVPTLTRSDWYALTPHSSSDSVSSGTPDCRPHRVERRIVRRRPPPRTPHGRTRISMQCGCCQPISICTPLTLTYR</sequence>
<keyword evidence="3" id="KW-1185">Reference proteome</keyword>